<organism evidence="1 2">
    <name type="scientific">Staphylococcus lugdunensis</name>
    <dbReference type="NCBI Taxonomy" id="28035"/>
    <lineage>
        <taxon>Bacteria</taxon>
        <taxon>Bacillati</taxon>
        <taxon>Bacillota</taxon>
        <taxon>Bacilli</taxon>
        <taxon>Bacillales</taxon>
        <taxon>Staphylococcaceae</taxon>
        <taxon>Staphylococcus</taxon>
    </lineage>
</organism>
<dbReference type="Proteomes" id="UP000293637">
    <property type="component" value="Unassembled WGS sequence"/>
</dbReference>
<protein>
    <submittedName>
        <fullName evidence="1">RNA-metabolising metallo-beta-lactamase</fullName>
    </submittedName>
</protein>
<comment type="caution">
    <text evidence="1">The sequence shown here is derived from an EMBL/GenBank/DDBJ whole genome shotgun (WGS) entry which is preliminary data.</text>
</comment>
<proteinExistence type="predicted"/>
<name>A0A4Q9WAJ5_STALU</name>
<dbReference type="EMBL" id="SCHB01000004">
    <property type="protein sequence ID" value="TBW72260.1"/>
    <property type="molecule type" value="Genomic_DNA"/>
</dbReference>
<evidence type="ECO:0000313" key="2">
    <source>
        <dbReference type="Proteomes" id="UP000293637"/>
    </source>
</evidence>
<reference evidence="1 2" key="1">
    <citation type="journal article" date="2019" name="Sci. Transl. Med.">
        <title>Quorum sensing between bacterial species on the skin protects against epidermal injury in atopic dermatitis.</title>
        <authorList>
            <person name="Williams M.R."/>
        </authorList>
    </citation>
    <scope>NUCLEOTIDE SEQUENCE [LARGE SCALE GENOMIC DNA]</scope>
    <source>
        <strain evidence="1 2">E7</strain>
    </source>
</reference>
<accession>A0A4Q9WAJ5</accession>
<evidence type="ECO:0000313" key="1">
    <source>
        <dbReference type="EMBL" id="TBW72260.1"/>
    </source>
</evidence>
<gene>
    <name evidence="1" type="ORF">EQ812_07145</name>
</gene>
<sequence length="30" mass="3602">MRISLFFFLIKLKMLPPIKIPVQIYTHSLL</sequence>
<dbReference type="AlphaFoldDB" id="A0A4Q9WAJ5"/>